<dbReference type="InterPro" id="IPR000515">
    <property type="entry name" value="MetI-like"/>
</dbReference>
<feature type="transmembrane region" description="Helical" evidence="5">
    <location>
        <begin position="154"/>
        <end position="178"/>
    </location>
</feature>
<dbReference type="PANTHER" id="PTHR43879">
    <property type="entry name" value="ABC TRANSPORTER PERMEASE PROTEIN"/>
    <property type="match status" value="1"/>
</dbReference>
<dbReference type="CDD" id="cd06261">
    <property type="entry name" value="TM_PBP2"/>
    <property type="match status" value="1"/>
</dbReference>
<evidence type="ECO:0000256" key="5">
    <source>
        <dbReference type="RuleBase" id="RU363032"/>
    </source>
</evidence>
<keyword evidence="3 5" id="KW-1133">Transmembrane helix</keyword>
<keyword evidence="2 5" id="KW-0812">Transmembrane</keyword>
<comment type="subcellular location">
    <subcellularLocation>
        <location evidence="5">Cell membrane</location>
        <topology evidence="5">Multi-pass membrane protein</topology>
    </subcellularLocation>
    <subcellularLocation>
        <location evidence="1">Membrane</location>
        <topology evidence="1">Multi-pass membrane protein</topology>
    </subcellularLocation>
</comment>
<comment type="similarity">
    <text evidence="5">Belongs to the binding-protein-dependent transport system permease family.</text>
</comment>
<evidence type="ECO:0000256" key="3">
    <source>
        <dbReference type="ARBA" id="ARBA00022989"/>
    </source>
</evidence>
<dbReference type="Proteomes" id="UP001319921">
    <property type="component" value="Chromosome"/>
</dbReference>
<dbReference type="Pfam" id="PF00528">
    <property type="entry name" value="BPD_transp_1"/>
    <property type="match status" value="1"/>
</dbReference>
<accession>A0AAQ4CVA8</accession>
<dbReference type="Gene3D" id="1.10.3720.10">
    <property type="entry name" value="MetI-like"/>
    <property type="match status" value="1"/>
</dbReference>
<name>A0AAQ4CVA8_9CREN</name>
<feature type="transmembrane region" description="Helical" evidence="5">
    <location>
        <begin position="261"/>
        <end position="283"/>
    </location>
</feature>
<evidence type="ECO:0000259" key="6">
    <source>
        <dbReference type="PROSITE" id="PS50928"/>
    </source>
</evidence>
<feature type="domain" description="ABC transmembrane type-1" evidence="6">
    <location>
        <begin position="83"/>
        <end position="278"/>
    </location>
</feature>
<keyword evidence="5" id="KW-0813">Transport</keyword>
<gene>
    <name evidence="7" type="ORF">SACC_27560</name>
</gene>
<feature type="transmembrane region" description="Helical" evidence="5">
    <location>
        <begin position="20"/>
        <end position="43"/>
    </location>
</feature>
<sequence>MERRVSKFNYTLSLIKYGILEAVAAILMILWLVPLYAMILGGLKSNLEAASSPILLPPSKPSIDAYVFAWFGYATIPGLEPTMLRYLIVVIPSVLLSVIIGTMTAYFFFVLSEKHNILSNTLFSIMALATFLPIETVTFPLIELETSYLNIYNTYIGLIFALMIFYVPTSALLMSIFLPVVPKYLIETARIDGAGDWTILWKVIFPLIFPGFLSTLIFVFLQIWNEFFIPLILTNTPNMLMLPVAARFYTAAYALIYNRSFAAGVISSLVPLVIFIFLGRYFIRGLAALGGGAKGV</sequence>
<feature type="transmembrane region" description="Helical" evidence="5">
    <location>
        <begin position="86"/>
        <end position="109"/>
    </location>
</feature>
<dbReference type="KEGG" id="scas:SACC_27560"/>
<evidence type="ECO:0000313" key="8">
    <source>
        <dbReference type="Proteomes" id="UP001319921"/>
    </source>
</evidence>
<feature type="transmembrane region" description="Helical" evidence="5">
    <location>
        <begin position="199"/>
        <end position="221"/>
    </location>
</feature>
<dbReference type="PANTHER" id="PTHR43879:SF1">
    <property type="entry name" value="GLUCOSE IMPORT SYSTEM PERMEASE PROTEIN GLCU"/>
    <property type="match status" value="1"/>
</dbReference>
<dbReference type="AlphaFoldDB" id="A0AAQ4CVA8"/>
<dbReference type="GO" id="GO:0005886">
    <property type="term" value="C:plasma membrane"/>
    <property type="evidence" value="ECO:0007669"/>
    <property type="project" value="UniProtKB-SubCell"/>
</dbReference>
<dbReference type="GeneID" id="68867476"/>
<organism evidence="7 8">
    <name type="scientific">Saccharolobus caldissimus</name>
    <dbReference type="NCBI Taxonomy" id="1702097"/>
    <lineage>
        <taxon>Archaea</taxon>
        <taxon>Thermoproteota</taxon>
        <taxon>Thermoprotei</taxon>
        <taxon>Sulfolobales</taxon>
        <taxon>Sulfolobaceae</taxon>
        <taxon>Saccharolobus</taxon>
    </lineage>
</organism>
<evidence type="ECO:0000256" key="1">
    <source>
        <dbReference type="ARBA" id="ARBA00004141"/>
    </source>
</evidence>
<evidence type="ECO:0000256" key="2">
    <source>
        <dbReference type="ARBA" id="ARBA00022692"/>
    </source>
</evidence>
<keyword evidence="4 5" id="KW-0472">Membrane</keyword>
<reference evidence="7 8" key="1">
    <citation type="journal article" date="2022" name="Microbiol. Resour. Announc.">
        <title>Complete Genome Sequence of the Hyperthermophilic and Acidophilic Archaeon Saccharolobus caldissimus Strain HS-3T.</title>
        <authorList>
            <person name="Sakai H.D."/>
            <person name="Kurosawa N."/>
        </authorList>
    </citation>
    <scope>NUCLEOTIDE SEQUENCE [LARGE SCALE GENOMIC DNA]</scope>
    <source>
        <strain evidence="7 8">JCM32116</strain>
    </source>
</reference>
<keyword evidence="8" id="KW-1185">Reference proteome</keyword>
<dbReference type="InterPro" id="IPR054927">
    <property type="entry name" value="GlcU_transporter"/>
</dbReference>
<dbReference type="PROSITE" id="PS50928">
    <property type="entry name" value="ABC_TM1"/>
    <property type="match status" value="1"/>
</dbReference>
<feature type="transmembrane region" description="Helical" evidence="5">
    <location>
        <begin position="121"/>
        <end position="142"/>
    </location>
</feature>
<dbReference type="RefSeq" id="WP_229570207.1">
    <property type="nucleotide sequence ID" value="NZ_AP025226.1"/>
</dbReference>
<evidence type="ECO:0000313" key="7">
    <source>
        <dbReference type="EMBL" id="BDB99739.1"/>
    </source>
</evidence>
<evidence type="ECO:0000256" key="4">
    <source>
        <dbReference type="ARBA" id="ARBA00023136"/>
    </source>
</evidence>
<dbReference type="InterPro" id="IPR035906">
    <property type="entry name" value="MetI-like_sf"/>
</dbReference>
<protein>
    <submittedName>
        <fullName evidence="7">ABC transporter permease</fullName>
    </submittedName>
</protein>
<feature type="transmembrane region" description="Helical" evidence="5">
    <location>
        <begin position="227"/>
        <end position="249"/>
    </location>
</feature>
<dbReference type="SUPFAM" id="SSF161098">
    <property type="entry name" value="MetI-like"/>
    <property type="match status" value="1"/>
</dbReference>
<dbReference type="NCBIfam" id="NF040932">
    <property type="entry name" value="ABC_arch_GlcU"/>
    <property type="match status" value="1"/>
</dbReference>
<dbReference type="EMBL" id="AP025226">
    <property type="protein sequence ID" value="BDB99739.1"/>
    <property type="molecule type" value="Genomic_DNA"/>
</dbReference>
<dbReference type="GO" id="GO:0055085">
    <property type="term" value="P:transmembrane transport"/>
    <property type="evidence" value="ECO:0007669"/>
    <property type="project" value="InterPro"/>
</dbReference>
<proteinExistence type="inferred from homology"/>